<feature type="domain" description="EF-hand" evidence="2">
    <location>
        <begin position="190"/>
        <end position="222"/>
    </location>
</feature>
<gene>
    <name evidence="3" type="ORF">DB31_0384</name>
</gene>
<dbReference type="PROSITE" id="PS00018">
    <property type="entry name" value="EF_HAND_1"/>
    <property type="match status" value="1"/>
</dbReference>
<dbReference type="CDD" id="cd00051">
    <property type="entry name" value="EFh"/>
    <property type="match status" value="1"/>
</dbReference>
<dbReference type="PATRIC" id="fig|394096.3.peg.382"/>
<keyword evidence="4" id="KW-1185">Reference proteome</keyword>
<proteinExistence type="predicted"/>
<sequence>MAKKKPAKKAAAAKKKTAKRTTTTKKAAAKSARKAAKPARKAAGKAPKKAAAKKAAAKKAAPKKAAAKKAAPKAAPQAAKKAAVRKGAAKKAAAKAAAKVKAPQQAELPIVTATEPTRTTVETERPDEEETVETTSAGIQPLAPEHAAVDDLTSSGNELLDIFQKYDRNRTGSIEQAEFARLLEALGQNITDEELAIAFDIIDTDRTGKISWKQFKNWWTSR</sequence>
<feature type="region of interest" description="Disordered" evidence="1">
    <location>
        <begin position="1"/>
        <end position="104"/>
    </location>
</feature>
<protein>
    <recommendedName>
        <fullName evidence="2">EF-hand domain-containing protein</fullName>
    </recommendedName>
</protein>
<feature type="compositionally biased region" description="Basic residues" evidence="1">
    <location>
        <begin position="1"/>
        <end position="71"/>
    </location>
</feature>
<dbReference type="InterPro" id="IPR018247">
    <property type="entry name" value="EF_Hand_1_Ca_BS"/>
</dbReference>
<dbReference type="Proteomes" id="UP000028725">
    <property type="component" value="Unassembled WGS sequence"/>
</dbReference>
<reference evidence="3 4" key="1">
    <citation type="submission" date="2014-04" db="EMBL/GenBank/DDBJ databases">
        <title>Genome assembly of Hyalangium minutum DSM 14724.</title>
        <authorList>
            <person name="Sharma G."/>
            <person name="Subramanian S."/>
        </authorList>
    </citation>
    <scope>NUCLEOTIDE SEQUENCE [LARGE SCALE GENOMIC DNA]</scope>
    <source>
        <strain evidence="3 4">DSM 14724</strain>
    </source>
</reference>
<evidence type="ECO:0000256" key="1">
    <source>
        <dbReference type="SAM" id="MobiDB-lite"/>
    </source>
</evidence>
<name>A0A085WWR0_9BACT</name>
<dbReference type="Pfam" id="PF13499">
    <property type="entry name" value="EF-hand_7"/>
    <property type="match status" value="1"/>
</dbReference>
<feature type="region of interest" description="Disordered" evidence="1">
    <location>
        <begin position="117"/>
        <end position="136"/>
    </location>
</feature>
<feature type="compositionally biased region" description="Low complexity" evidence="1">
    <location>
        <begin position="72"/>
        <end position="81"/>
    </location>
</feature>
<feature type="compositionally biased region" description="Basic residues" evidence="1">
    <location>
        <begin position="82"/>
        <end position="93"/>
    </location>
</feature>
<dbReference type="PROSITE" id="PS50222">
    <property type="entry name" value="EF_HAND_2"/>
    <property type="match status" value="2"/>
</dbReference>
<evidence type="ECO:0000259" key="2">
    <source>
        <dbReference type="PROSITE" id="PS50222"/>
    </source>
</evidence>
<dbReference type="EMBL" id="JMCB01000001">
    <property type="protein sequence ID" value="KFE72123.1"/>
    <property type="molecule type" value="Genomic_DNA"/>
</dbReference>
<accession>A0A085WWR0</accession>
<dbReference type="AlphaFoldDB" id="A0A085WWR0"/>
<evidence type="ECO:0000313" key="4">
    <source>
        <dbReference type="Proteomes" id="UP000028725"/>
    </source>
</evidence>
<organism evidence="3 4">
    <name type="scientific">Hyalangium minutum</name>
    <dbReference type="NCBI Taxonomy" id="394096"/>
    <lineage>
        <taxon>Bacteria</taxon>
        <taxon>Pseudomonadati</taxon>
        <taxon>Myxococcota</taxon>
        <taxon>Myxococcia</taxon>
        <taxon>Myxococcales</taxon>
        <taxon>Cystobacterineae</taxon>
        <taxon>Archangiaceae</taxon>
        <taxon>Hyalangium</taxon>
    </lineage>
</organism>
<dbReference type="OrthoDB" id="5383228at2"/>
<dbReference type="InterPro" id="IPR011992">
    <property type="entry name" value="EF-hand-dom_pair"/>
</dbReference>
<dbReference type="InterPro" id="IPR002048">
    <property type="entry name" value="EF_hand_dom"/>
</dbReference>
<evidence type="ECO:0000313" key="3">
    <source>
        <dbReference type="EMBL" id="KFE72123.1"/>
    </source>
</evidence>
<dbReference type="SUPFAM" id="SSF47473">
    <property type="entry name" value="EF-hand"/>
    <property type="match status" value="1"/>
</dbReference>
<dbReference type="Gene3D" id="1.10.238.10">
    <property type="entry name" value="EF-hand"/>
    <property type="match status" value="1"/>
</dbReference>
<dbReference type="GO" id="GO:0005509">
    <property type="term" value="F:calcium ion binding"/>
    <property type="evidence" value="ECO:0007669"/>
    <property type="project" value="InterPro"/>
</dbReference>
<dbReference type="SMART" id="SM00054">
    <property type="entry name" value="EFh"/>
    <property type="match status" value="2"/>
</dbReference>
<dbReference type="STRING" id="394096.DB31_0384"/>
<comment type="caution">
    <text evidence="3">The sequence shown here is derived from an EMBL/GenBank/DDBJ whole genome shotgun (WGS) entry which is preliminary data.</text>
</comment>
<dbReference type="RefSeq" id="WP_044181087.1">
    <property type="nucleotide sequence ID" value="NZ_JMCB01000001.1"/>
</dbReference>
<feature type="domain" description="EF-hand" evidence="2">
    <location>
        <begin position="154"/>
        <end position="189"/>
    </location>
</feature>